<evidence type="ECO:0000313" key="1">
    <source>
        <dbReference type="EMBL" id="CAB4196910.1"/>
    </source>
</evidence>
<protein>
    <submittedName>
        <fullName evidence="1">Uncharacterized protein</fullName>
    </submittedName>
</protein>
<sequence>MFINIKIPCKNYMFFKYPGNKGDLYKFCSNLEKIGSEFDTQIQNGTYVDIISDPVEAWHPHAGVLSVIKIRADISVDYHTIFKEFWVPVDSVHFVNYYW</sequence>
<reference evidence="1" key="1">
    <citation type="submission" date="2020-05" db="EMBL/GenBank/DDBJ databases">
        <authorList>
            <person name="Chiriac C."/>
            <person name="Salcher M."/>
            <person name="Ghai R."/>
            <person name="Kavagutti S V."/>
        </authorList>
    </citation>
    <scope>NUCLEOTIDE SEQUENCE</scope>
</reference>
<proteinExistence type="predicted"/>
<name>A0A6J5RHF4_9CAUD</name>
<dbReference type="EMBL" id="LR797252">
    <property type="protein sequence ID" value="CAB4196910.1"/>
    <property type="molecule type" value="Genomic_DNA"/>
</dbReference>
<organism evidence="1">
    <name type="scientific">uncultured Caudovirales phage</name>
    <dbReference type="NCBI Taxonomy" id="2100421"/>
    <lineage>
        <taxon>Viruses</taxon>
        <taxon>Duplodnaviria</taxon>
        <taxon>Heunggongvirae</taxon>
        <taxon>Uroviricota</taxon>
        <taxon>Caudoviricetes</taxon>
        <taxon>Peduoviridae</taxon>
        <taxon>Maltschvirus</taxon>
        <taxon>Maltschvirus maltsch</taxon>
    </lineage>
</organism>
<gene>
    <name evidence="1" type="ORF">UFOVP1290_430</name>
</gene>
<accession>A0A6J5RHF4</accession>